<name>A0ABW2ATW9_9MICO</name>
<sequence>MREPVTLLLAADLPFVAAAIEPLQTALQPDDDAVALADRAGRINFLAAAWWTRRLRAAVWALADPADRPMRALGIPRAVPDPAGWGMIAIPLNSWRRPGSGRERNTRDPGSAGMVR</sequence>
<feature type="region of interest" description="Disordered" evidence="1">
    <location>
        <begin position="94"/>
        <end position="116"/>
    </location>
</feature>
<dbReference type="EMBL" id="JBHSWJ010000002">
    <property type="protein sequence ID" value="MFC6714547.1"/>
    <property type="molecule type" value="Genomic_DNA"/>
</dbReference>
<proteinExistence type="predicted"/>
<evidence type="ECO:0000256" key="1">
    <source>
        <dbReference type="SAM" id="MobiDB-lite"/>
    </source>
</evidence>
<accession>A0ABW2ATW9</accession>
<protein>
    <submittedName>
        <fullName evidence="2">Uncharacterized protein</fullName>
    </submittedName>
</protein>
<keyword evidence="3" id="KW-1185">Reference proteome</keyword>
<dbReference type="RefSeq" id="WP_377823041.1">
    <property type="nucleotide sequence ID" value="NZ_JBHSWJ010000002.1"/>
</dbReference>
<comment type="caution">
    <text evidence="2">The sequence shown here is derived from an EMBL/GenBank/DDBJ whole genome shotgun (WGS) entry which is preliminary data.</text>
</comment>
<dbReference type="Proteomes" id="UP001596356">
    <property type="component" value="Unassembled WGS sequence"/>
</dbReference>
<evidence type="ECO:0000313" key="3">
    <source>
        <dbReference type="Proteomes" id="UP001596356"/>
    </source>
</evidence>
<reference evidence="3" key="1">
    <citation type="journal article" date="2019" name="Int. J. Syst. Evol. Microbiol.">
        <title>The Global Catalogue of Microorganisms (GCM) 10K type strain sequencing project: providing services to taxonomists for standard genome sequencing and annotation.</title>
        <authorList>
            <consortium name="The Broad Institute Genomics Platform"/>
            <consortium name="The Broad Institute Genome Sequencing Center for Infectious Disease"/>
            <person name="Wu L."/>
            <person name="Ma J."/>
        </authorList>
    </citation>
    <scope>NUCLEOTIDE SEQUENCE [LARGE SCALE GENOMIC DNA]</scope>
    <source>
        <strain evidence="3">NBRC 106593</strain>
    </source>
</reference>
<evidence type="ECO:0000313" key="2">
    <source>
        <dbReference type="EMBL" id="MFC6714547.1"/>
    </source>
</evidence>
<gene>
    <name evidence="2" type="ORF">ACFQBT_12265</name>
</gene>
<organism evidence="2 3">
    <name type="scientific">Branchiibius cervicis</name>
    <dbReference type="NCBI Taxonomy" id="908252"/>
    <lineage>
        <taxon>Bacteria</taxon>
        <taxon>Bacillati</taxon>
        <taxon>Actinomycetota</taxon>
        <taxon>Actinomycetes</taxon>
        <taxon>Micrococcales</taxon>
        <taxon>Dermacoccaceae</taxon>
        <taxon>Branchiibius</taxon>
    </lineage>
</organism>